<comment type="caution">
    <text evidence="1">The sequence shown here is derived from an EMBL/GenBank/DDBJ whole genome shotgun (WGS) entry which is preliminary data.</text>
</comment>
<keyword evidence="2" id="KW-1185">Reference proteome</keyword>
<proteinExistence type="predicted"/>
<reference evidence="1 2" key="1">
    <citation type="submission" date="2019-05" db="EMBL/GenBank/DDBJ databases">
        <title>Another draft genome of Portunus trituberculatus and its Hox gene families provides insights of decapod evolution.</title>
        <authorList>
            <person name="Jeong J.-H."/>
            <person name="Song I."/>
            <person name="Kim S."/>
            <person name="Choi T."/>
            <person name="Kim D."/>
            <person name="Ryu S."/>
            <person name="Kim W."/>
        </authorList>
    </citation>
    <scope>NUCLEOTIDE SEQUENCE [LARGE SCALE GENOMIC DNA]</scope>
    <source>
        <tissue evidence="1">Muscle</tissue>
    </source>
</reference>
<dbReference type="Proteomes" id="UP000324222">
    <property type="component" value="Unassembled WGS sequence"/>
</dbReference>
<organism evidence="1 2">
    <name type="scientific">Portunus trituberculatus</name>
    <name type="common">Swimming crab</name>
    <name type="synonym">Neptunus trituberculatus</name>
    <dbReference type="NCBI Taxonomy" id="210409"/>
    <lineage>
        <taxon>Eukaryota</taxon>
        <taxon>Metazoa</taxon>
        <taxon>Ecdysozoa</taxon>
        <taxon>Arthropoda</taxon>
        <taxon>Crustacea</taxon>
        <taxon>Multicrustacea</taxon>
        <taxon>Malacostraca</taxon>
        <taxon>Eumalacostraca</taxon>
        <taxon>Eucarida</taxon>
        <taxon>Decapoda</taxon>
        <taxon>Pleocyemata</taxon>
        <taxon>Brachyura</taxon>
        <taxon>Eubrachyura</taxon>
        <taxon>Portunoidea</taxon>
        <taxon>Portunidae</taxon>
        <taxon>Portuninae</taxon>
        <taxon>Portunus</taxon>
    </lineage>
</organism>
<evidence type="ECO:0000313" key="1">
    <source>
        <dbReference type="EMBL" id="MPC27808.1"/>
    </source>
</evidence>
<accession>A0A5B7E225</accession>
<gene>
    <name evidence="1" type="ORF">E2C01_020991</name>
</gene>
<protein>
    <submittedName>
        <fullName evidence="1">Uncharacterized protein</fullName>
    </submittedName>
</protein>
<dbReference type="EMBL" id="VSRR010001807">
    <property type="protein sequence ID" value="MPC27808.1"/>
    <property type="molecule type" value="Genomic_DNA"/>
</dbReference>
<dbReference type="AlphaFoldDB" id="A0A5B7E225"/>
<name>A0A5B7E225_PORTR</name>
<sequence>MPEPSAAQTLLFSPPARKLQSIRQAQFHTSSLFASASSLVAAGEAAAGGEGSFTGGGEGEVFWGGVGWDFT</sequence>
<evidence type="ECO:0000313" key="2">
    <source>
        <dbReference type="Proteomes" id="UP000324222"/>
    </source>
</evidence>